<keyword evidence="10" id="KW-0560">Oxidoreductase</keyword>
<dbReference type="Pfam" id="PF00173">
    <property type="entry name" value="Cyt-b5"/>
    <property type="match status" value="1"/>
</dbReference>
<dbReference type="InterPro" id="IPR001199">
    <property type="entry name" value="Cyt_B5-like_heme/steroid-bd"/>
</dbReference>
<evidence type="ECO:0000256" key="17">
    <source>
        <dbReference type="ARBA" id="ARBA00068515"/>
    </source>
</evidence>
<evidence type="ECO:0000313" key="23">
    <source>
        <dbReference type="EMBL" id="SAL95673.1"/>
    </source>
</evidence>
<evidence type="ECO:0000256" key="15">
    <source>
        <dbReference type="ARBA" id="ARBA00061589"/>
    </source>
</evidence>
<dbReference type="SMART" id="SM01117">
    <property type="entry name" value="Cyt-b5"/>
    <property type="match status" value="1"/>
</dbReference>
<evidence type="ECO:0000256" key="7">
    <source>
        <dbReference type="ARBA" id="ARBA00022643"/>
    </source>
</evidence>
<comment type="similarity">
    <text evidence="15">In the N-terminal section; belongs to the cytochrome b5 family.</text>
</comment>
<keyword evidence="7" id="KW-0288">FMN</keyword>
<evidence type="ECO:0000256" key="14">
    <source>
        <dbReference type="ARBA" id="ARBA00061137"/>
    </source>
</evidence>
<evidence type="ECO:0000256" key="16">
    <source>
        <dbReference type="ARBA" id="ARBA00066458"/>
    </source>
</evidence>
<dbReference type="GO" id="GO:0020037">
    <property type="term" value="F:heme binding"/>
    <property type="evidence" value="ECO:0007669"/>
    <property type="project" value="InterPro"/>
</dbReference>
<dbReference type="GO" id="GO:0046872">
    <property type="term" value="F:metal ion binding"/>
    <property type="evidence" value="ECO:0007669"/>
    <property type="project" value="UniProtKB-KW"/>
</dbReference>
<gene>
    <name evidence="23" type="primary">ABSGL_01014.1 scaffold 1160</name>
</gene>
<dbReference type="EC" id="1.1.2.3" evidence="16"/>
<name>A0A163IW18_ABSGL</name>
<evidence type="ECO:0000259" key="22">
    <source>
        <dbReference type="PROSITE" id="PS51349"/>
    </source>
</evidence>
<keyword evidence="9" id="KW-0809">Transit peptide</keyword>
<dbReference type="PANTHER" id="PTHR10578:SF148">
    <property type="entry name" value="L-LACTATE DEHYDROGENASE (CYTOCHROME)"/>
    <property type="match status" value="1"/>
</dbReference>
<comment type="similarity">
    <text evidence="14">In the C-terminal section; belongs to the FMN-dependent alpha-hydroxy acid dehydrogenase family.</text>
</comment>
<comment type="cofactor">
    <cofactor evidence="1">
        <name>FMN</name>
        <dbReference type="ChEBI" id="CHEBI:58210"/>
    </cofactor>
</comment>
<evidence type="ECO:0000256" key="13">
    <source>
        <dbReference type="ARBA" id="ARBA00052399"/>
    </source>
</evidence>
<comment type="catalytic activity">
    <reaction evidence="13">
        <text>(S)-lactate + 2 Fe(III)-[cytochrome c] = 2 Fe(II)-[cytochrome c] + pyruvate + 2 H(+)</text>
        <dbReference type="Rhea" id="RHEA:19909"/>
        <dbReference type="Rhea" id="RHEA-COMP:10350"/>
        <dbReference type="Rhea" id="RHEA-COMP:14399"/>
        <dbReference type="ChEBI" id="CHEBI:15361"/>
        <dbReference type="ChEBI" id="CHEBI:15378"/>
        <dbReference type="ChEBI" id="CHEBI:16651"/>
        <dbReference type="ChEBI" id="CHEBI:29033"/>
        <dbReference type="ChEBI" id="CHEBI:29034"/>
        <dbReference type="EC" id="1.1.2.3"/>
    </reaction>
    <physiologicalReaction direction="left-to-right" evidence="13">
        <dbReference type="Rhea" id="RHEA:19910"/>
    </physiologicalReaction>
</comment>
<dbReference type="PANTHER" id="PTHR10578">
    <property type="entry name" value="S -2-HYDROXY-ACID OXIDASE-RELATED"/>
    <property type="match status" value="1"/>
</dbReference>
<organism evidence="23">
    <name type="scientific">Absidia glauca</name>
    <name type="common">Pin mould</name>
    <dbReference type="NCBI Taxonomy" id="4829"/>
    <lineage>
        <taxon>Eukaryota</taxon>
        <taxon>Fungi</taxon>
        <taxon>Fungi incertae sedis</taxon>
        <taxon>Mucoromycota</taxon>
        <taxon>Mucoromycotina</taxon>
        <taxon>Mucoromycetes</taxon>
        <taxon>Mucorales</taxon>
        <taxon>Cunninghamellaceae</taxon>
        <taxon>Absidia</taxon>
    </lineage>
</organism>
<keyword evidence="4" id="KW-0813">Transport</keyword>
<dbReference type="InterPro" id="IPR013785">
    <property type="entry name" value="Aldolase_TIM"/>
</dbReference>
<keyword evidence="11" id="KW-0408">Iron</keyword>
<dbReference type="InterPro" id="IPR000262">
    <property type="entry name" value="FMN-dep_DH"/>
</dbReference>
<dbReference type="InterPro" id="IPR008259">
    <property type="entry name" value="FMN_hydac_DH_AS"/>
</dbReference>
<feature type="domain" description="FMN hydroxy acid dehydrogenase" evidence="22">
    <location>
        <begin position="113"/>
        <end position="476"/>
    </location>
</feature>
<dbReference type="InParanoid" id="A0A163IW18"/>
<keyword evidence="8" id="KW-0479">Metal-binding</keyword>
<evidence type="ECO:0000259" key="21">
    <source>
        <dbReference type="PROSITE" id="PS50255"/>
    </source>
</evidence>
<evidence type="ECO:0000256" key="10">
    <source>
        <dbReference type="ARBA" id="ARBA00023002"/>
    </source>
</evidence>
<dbReference type="STRING" id="4829.A0A163IW18"/>
<comment type="subunit">
    <text evidence="3">Homotetramer.</text>
</comment>
<dbReference type="GO" id="GO:0005758">
    <property type="term" value="C:mitochondrial intermembrane space"/>
    <property type="evidence" value="ECO:0007669"/>
    <property type="project" value="UniProtKB-SubCell"/>
</dbReference>
<dbReference type="InterPro" id="IPR036400">
    <property type="entry name" value="Cyt_B5-like_heme/steroid_sf"/>
</dbReference>
<evidence type="ECO:0000256" key="5">
    <source>
        <dbReference type="ARBA" id="ARBA00022617"/>
    </source>
</evidence>
<dbReference type="InterPro" id="IPR037458">
    <property type="entry name" value="L-MDH/L-LDH_FMN-bd"/>
</dbReference>
<evidence type="ECO:0000256" key="4">
    <source>
        <dbReference type="ARBA" id="ARBA00022448"/>
    </source>
</evidence>
<dbReference type="InterPro" id="IPR037396">
    <property type="entry name" value="FMN_HAD"/>
</dbReference>
<dbReference type="Pfam" id="PF01070">
    <property type="entry name" value="FMN_dh"/>
    <property type="match status" value="1"/>
</dbReference>
<dbReference type="OMA" id="RKYVQHA"/>
<dbReference type="FunFam" id="3.10.120.10:FF:000009">
    <property type="entry name" value="Cytochrome b2, mitochondrial, putative"/>
    <property type="match status" value="1"/>
</dbReference>
<comment type="subcellular location">
    <subcellularLocation>
        <location evidence="2">Mitochondrion intermembrane space</location>
    </subcellularLocation>
</comment>
<evidence type="ECO:0000256" key="18">
    <source>
        <dbReference type="ARBA" id="ARBA00075949"/>
    </source>
</evidence>
<dbReference type="InterPro" id="IPR018506">
    <property type="entry name" value="Cyt_B5_heme-BS"/>
</dbReference>
<dbReference type="FunCoup" id="A0A163IW18">
    <property type="interactions" value="145"/>
</dbReference>
<sequence length="505" mass="56332">MKVISPQEVAQHNKKAVSARHDTLEDLWIVLHGKVYNLTEFLSEHPGGQKIILKYAGMDATKAFDPIHPPDIIERYLSPEVCVGQIDQALVASQPKVETEEEKRVRLAHEAKPRLDEMYNTFDFETVAKNVLSPVAWAYYSSGADDEITMRENHNAFHRIWLKPRVLVNVKEVDVSTTMLGTKVDMPLYITATALAKLGHPDGEVVLTQAAAKHNIVQMIPTLASCSFDDIVDAALATQSQWLQLYVNADRQVSQKFVEHAEKRGIKGLFITVDAPQLGRREKDMRQKYDQEAPDEIERNKTEVNRNEGAARAISQFIDPSLCWDDIAWFRTITKMPILIKGVQTAEDAVLAAKAGCQGVVLSNHGGRQLDFAPSAIEILAEVMDALRAECLLDNGFEVYVDGGIRRGSDIFKAIALGATGVGIGRPALYAMSSYGVDGVDHLLTLYKNELEMVMRLMGARTLKDITRSMVDIRNIKDHFVANPTDYLAHHAYDQMLPRGKLSKL</sequence>
<evidence type="ECO:0000313" key="24">
    <source>
        <dbReference type="Proteomes" id="UP000078561"/>
    </source>
</evidence>
<dbReference type="PRINTS" id="PR00363">
    <property type="entry name" value="CYTOCHROMEB5"/>
</dbReference>
<evidence type="ECO:0000256" key="3">
    <source>
        <dbReference type="ARBA" id="ARBA00011881"/>
    </source>
</evidence>
<dbReference type="PROSITE" id="PS50255">
    <property type="entry name" value="CYTOCHROME_B5_2"/>
    <property type="match status" value="1"/>
</dbReference>
<keyword evidence="12" id="KW-0496">Mitochondrion</keyword>
<dbReference type="PROSITE" id="PS00191">
    <property type="entry name" value="CYTOCHROME_B5_1"/>
    <property type="match status" value="1"/>
</dbReference>
<keyword evidence="5" id="KW-0349">Heme</keyword>
<dbReference type="OrthoDB" id="1925334at2759"/>
<dbReference type="PROSITE" id="PS00557">
    <property type="entry name" value="FMN_HYDROXY_ACID_DH_1"/>
    <property type="match status" value="1"/>
</dbReference>
<dbReference type="PROSITE" id="PS51349">
    <property type="entry name" value="FMN_HYDROXY_ACID_DH_2"/>
    <property type="match status" value="1"/>
</dbReference>
<dbReference type="Proteomes" id="UP000078561">
    <property type="component" value="Unassembled WGS sequence"/>
</dbReference>
<dbReference type="EMBL" id="LT550462">
    <property type="protein sequence ID" value="SAL95673.1"/>
    <property type="molecule type" value="Genomic_DNA"/>
</dbReference>
<evidence type="ECO:0000256" key="6">
    <source>
        <dbReference type="ARBA" id="ARBA00022630"/>
    </source>
</evidence>
<evidence type="ECO:0000256" key="8">
    <source>
        <dbReference type="ARBA" id="ARBA00022723"/>
    </source>
</evidence>
<dbReference type="GO" id="GO:0004460">
    <property type="term" value="F:L-lactate dehydrogenase (cytochrome) activity"/>
    <property type="evidence" value="ECO:0007669"/>
    <property type="project" value="UniProtKB-EC"/>
</dbReference>
<protein>
    <recommendedName>
        <fullName evidence="17">L-lactate dehydrogenase (cytochrome)</fullName>
        <ecNumber evidence="16">1.1.2.3</ecNumber>
    </recommendedName>
    <alternativeName>
        <fullName evidence="19">Cytochrome b2</fullName>
    </alternativeName>
    <alternativeName>
        <fullName evidence="18">Flavocytochrome b2</fullName>
    </alternativeName>
    <alternativeName>
        <fullName evidence="20">L-lactate ferricytochrome c oxidoreductase</fullName>
    </alternativeName>
</protein>
<dbReference type="SUPFAM" id="SSF55856">
    <property type="entry name" value="Cytochrome b5-like heme/steroid binding domain"/>
    <property type="match status" value="1"/>
</dbReference>
<evidence type="ECO:0000256" key="11">
    <source>
        <dbReference type="ARBA" id="ARBA00023004"/>
    </source>
</evidence>
<dbReference type="FunFam" id="3.20.20.70:FF:000062">
    <property type="entry name" value="Cytochrome b2, mitochondrial, putative"/>
    <property type="match status" value="1"/>
</dbReference>
<keyword evidence="6" id="KW-0285">Flavoprotein</keyword>
<evidence type="ECO:0000256" key="19">
    <source>
        <dbReference type="ARBA" id="ARBA00078774"/>
    </source>
</evidence>
<dbReference type="SUPFAM" id="SSF51395">
    <property type="entry name" value="FMN-linked oxidoreductases"/>
    <property type="match status" value="1"/>
</dbReference>
<dbReference type="AlphaFoldDB" id="A0A163IW18"/>
<evidence type="ECO:0000256" key="1">
    <source>
        <dbReference type="ARBA" id="ARBA00001917"/>
    </source>
</evidence>
<accession>A0A163IW18</accession>
<keyword evidence="24" id="KW-1185">Reference proteome</keyword>
<dbReference type="Gene3D" id="3.10.120.10">
    <property type="entry name" value="Cytochrome b5-like heme/steroid binding domain"/>
    <property type="match status" value="1"/>
</dbReference>
<proteinExistence type="inferred from homology"/>
<feature type="domain" description="Cytochrome b5 heme-binding" evidence="21">
    <location>
        <begin position="1"/>
        <end position="87"/>
    </location>
</feature>
<evidence type="ECO:0000256" key="20">
    <source>
        <dbReference type="ARBA" id="ARBA00078938"/>
    </source>
</evidence>
<evidence type="ECO:0000256" key="2">
    <source>
        <dbReference type="ARBA" id="ARBA00004569"/>
    </source>
</evidence>
<dbReference type="CDD" id="cd02922">
    <property type="entry name" value="FCB2_FMN"/>
    <property type="match status" value="1"/>
</dbReference>
<evidence type="ECO:0000256" key="12">
    <source>
        <dbReference type="ARBA" id="ARBA00023128"/>
    </source>
</evidence>
<dbReference type="Gene3D" id="3.20.20.70">
    <property type="entry name" value="Aldolase class I"/>
    <property type="match status" value="1"/>
</dbReference>
<reference evidence="23" key="1">
    <citation type="submission" date="2016-04" db="EMBL/GenBank/DDBJ databases">
        <authorList>
            <person name="Evans L.H."/>
            <person name="Alamgir A."/>
            <person name="Owens N."/>
            <person name="Weber N.D."/>
            <person name="Virtaneva K."/>
            <person name="Barbian K."/>
            <person name="Babar A."/>
            <person name="Rosenke K."/>
        </authorList>
    </citation>
    <scope>NUCLEOTIDE SEQUENCE [LARGE SCALE GENOMIC DNA]</scope>
    <source>
        <strain evidence="23">CBS 101.48</strain>
    </source>
</reference>
<evidence type="ECO:0000256" key="9">
    <source>
        <dbReference type="ARBA" id="ARBA00022946"/>
    </source>
</evidence>